<reference evidence="2" key="1">
    <citation type="submission" date="2022-09" db="EMBL/GenBank/DDBJ databases">
        <title>Fusarium specimens isolated from Avocado Roots.</title>
        <authorList>
            <person name="Stajich J."/>
            <person name="Roper C."/>
            <person name="Heimlech-Rivalta G."/>
        </authorList>
    </citation>
    <scope>NUCLEOTIDE SEQUENCE</scope>
    <source>
        <strain evidence="2">CF00095</strain>
    </source>
</reference>
<name>A0ABQ8QXA8_FUSEQ</name>
<sequence>MSTTSSEVSMGDYSTASRKSLYTNAVKTCTRIAVVGSYSNGSHGKDRFLAHIAENIDPINGENTLLDQFIEEIDQAKHNGLVIEEAVVLKADDNDEDLDEFNRKVVHVIEQGIGVVAKVASHSADVKYEMQITEDKEICFRPEAEGIDDEEEDWETYSEWATGQ</sequence>
<evidence type="ECO:0000313" key="3">
    <source>
        <dbReference type="Proteomes" id="UP001152024"/>
    </source>
</evidence>
<comment type="caution">
    <text evidence="2">The sequence shown here is derived from an EMBL/GenBank/DDBJ whole genome shotgun (WGS) entry which is preliminary data.</text>
</comment>
<dbReference type="EMBL" id="JAOQBH010000030">
    <property type="protein sequence ID" value="KAJ4113278.1"/>
    <property type="molecule type" value="Genomic_DNA"/>
</dbReference>
<gene>
    <name evidence="2" type="ORF">NW768_011557</name>
</gene>
<evidence type="ECO:0000256" key="1">
    <source>
        <dbReference type="SAM" id="MobiDB-lite"/>
    </source>
</evidence>
<feature type="compositionally biased region" description="Acidic residues" evidence="1">
    <location>
        <begin position="145"/>
        <end position="156"/>
    </location>
</feature>
<accession>A0ABQ8QXA8</accession>
<protein>
    <submittedName>
        <fullName evidence="2">Uncharacterized protein</fullName>
    </submittedName>
</protein>
<organism evidence="2 3">
    <name type="scientific">Fusarium equiseti</name>
    <name type="common">Fusarium scirpi</name>
    <dbReference type="NCBI Taxonomy" id="61235"/>
    <lineage>
        <taxon>Eukaryota</taxon>
        <taxon>Fungi</taxon>
        <taxon>Dikarya</taxon>
        <taxon>Ascomycota</taxon>
        <taxon>Pezizomycotina</taxon>
        <taxon>Sordariomycetes</taxon>
        <taxon>Hypocreomycetidae</taxon>
        <taxon>Hypocreales</taxon>
        <taxon>Nectriaceae</taxon>
        <taxon>Fusarium</taxon>
        <taxon>Fusarium incarnatum-equiseti species complex</taxon>
    </lineage>
</organism>
<keyword evidence="3" id="KW-1185">Reference proteome</keyword>
<evidence type="ECO:0000313" key="2">
    <source>
        <dbReference type="EMBL" id="KAJ4113278.1"/>
    </source>
</evidence>
<proteinExistence type="predicted"/>
<dbReference type="Proteomes" id="UP001152024">
    <property type="component" value="Unassembled WGS sequence"/>
</dbReference>
<feature type="region of interest" description="Disordered" evidence="1">
    <location>
        <begin position="144"/>
        <end position="164"/>
    </location>
</feature>